<dbReference type="EMBL" id="CAJRAY010000077">
    <property type="protein sequence ID" value="CAG5090547.1"/>
    <property type="molecule type" value="Genomic_DNA"/>
</dbReference>
<reference evidence="1 2" key="1">
    <citation type="submission" date="2021-04" db="EMBL/GenBank/DDBJ databases">
        <authorList>
            <person name="Rakotoarivonina H."/>
        </authorList>
    </citation>
    <scope>NUCLEOTIDE SEQUENCE [LARGE SCALE GENOMIC DNA]</scope>
    <source>
        <strain evidence="1 2">XE</strain>
    </source>
</reference>
<dbReference type="Proteomes" id="UP000681526">
    <property type="component" value="Unassembled WGS sequence"/>
</dbReference>
<name>A0ABN7S8K1_THEXY</name>
<gene>
    <name evidence="1" type="primary">txxe 2888</name>
    <name evidence="1" type="ORF">TXXE_14240</name>
</gene>
<evidence type="ECO:0000313" key="2">
    <source>
        <dbReference type="Proteomes" id="UP000681526"/>
    </source>
</evidence>
<proteinExistence type="predicted"/>
<sequence>MLTPFRIVGMSGAAAAAEVMEKTAFGLFMNGEDSGFELQKWKRCASP</sequence>
<evidence type="ECO:0000313" key="1">
    <source>
        <dbReference type="EMBL" id="CAG5090547.1"/>
    </source>
</evidence>
<organism evidence="1 2">
    <name type="scientific">Thermobacillus xylanilyticus</name>
    <dbReference type="NCBI Taxonomy" id="76633"/>
    <lineage>
        <taxon>Bacteria</taxon>
        <taxon>Bacillati</taxon>
        <taxon>Bacillota</taxon>
        <taxon>Bacilli</taxon>
        <taxon>Bacillales</taxon>
        <taxon>Paenibacillaceae</taxon>
        <taxon>Thermobacillus</taxon>
    </lineage>
</organism>
<comment type="caution">
    <text evidence="1">The sequence shown here is derived from an EMBL/GenBank/DDBJ whole genome shotgun (WGS) entry which is preliminary data.</text>
</comment>
<keyword evidence="2" id="KW-1185">Reference proteome</keyword>
<protein>
    <submittedName>
        <fullName evidence="1">Uncharacterized protein</fullName>
    </submittedName>
</protein>
<accession>A0ABN7S8K1</accession>